<evidence type="ECO:0000259" key="3">
    <source>
        <dbReference type="Pfam" id="PF14214"/>
    </source>
</evidence>
<reference evidence="5 6" key="1">
    <citation type="journal article" date="2017" name="Nat. Commun.">
        <title>Genome assembly with in vitro proximity ligation data and whole-genome triplication in lettuce.</title>
        <authorList>
            <person name="Reyes-Chin-Wo S."/>
            <person name="Wang Z."/>
            <person name="Yang X."/>
            <person name="Kozik A."/>
            <person name="Arikit S."/>
            <person name="Song C."/>
            <person name="Xia L."/>
            <person name="Froenicke L."/>
            <person name="Lavelle D.O."/>
            <person name="Truco M.J."/>
            <person name="Xia R."/>
            <person name="Zhu S."/>
            <person name="Xu C."/>
            <person name="Xu H."/>
            <person name="Xu X."/>
            <person name="Cox K."/>
            <person name="Korf I."/>
            <person name="Meyers B.C."/>
            <person name="Michelmore R.W."/>
        </authorList>
    </citation>
    <scope>NUCLEOTIDE SEQUENCE [LARGE SCALE GENOMIC DNA]</scope>
    <source>
        <strain evidence="6">cv. Salinas</strain>
        <tissue evidence="5">Seedlings</tissue>
    </source>
</reference>
<dbReference type="PANTHER" id="PTHR10492:SF96">
    <property type="entry name" value="ATP-DEPENDENT DNA HELICASE"/>
    <property type="match status" value="1"/>
</dbReference>
<evidence type="ECO:0000313" key="6">
    <source>
        <dbReference type="Proteomes" id="UP000235145"/>
    </source>
</evidence>
<dbReference type="SUPFAM" id="SSF52540">
    <property type="entry name" value="P-loop containing nucleoside triphosphate hydrolases"/>
    <property type="match status" value="2"/>
</dbReference>
<comment type="catalytic activity">
    <reaction evidence="1">
        <text>ATP + H2O = ADP + phosphate + H(+)</text>
        <dbReference type="Rhea" id="RHEA:13065"/>
        <dbReference type="ChEBI" id="CHEBI:15377"/>
        <dbReference type="ChEBI" id="CHEBI:15378"/>
        <dbReference type="ChEBI" id="CHEBI:30616"/>
        <dbReference type="ChEBI" id="CHEBI:43474"/>
        <dbReference type="ChEBI" id="CHEBI:456216"/>
        <dbReference type="EC" id="5.6.2.3"/>
    </reaction>
</comment>
<evidence type="ECO:0000256" key="1">
    <source>
        <dbReference type="RuleBase" id="RU363044"/>
    </source>
</evidence>
<comment type="caution">
    <text evidence="5">The sequence shown here is derived from an EMBL/GenBank/DDBJ whole genome shotgun (WGS) entry which is preliminary data.</text>
</comment>
<evidence type="ECO:0000313" key="5">
    <source>
        <dbReference type="EMBL" id="KAJ0219271.1"/>
    </source>
</evidence>
<dbReference type="PANTHER" id="PTHR10492">
    <property type="match status" value="1"/>
</dbReference>
<keyword evidence="1" id="KW-0547">Nucleotide-binding</keyword>
<dbReference type="GO" id="GO:0043139">
    <property type="term" value="F:5'-3' DNA helicase activity"/>
    <property type="evidence" value="ECO:0007669"/>
    <property type="project" value="UniProtKB-EC"/>
</dbReference>
<dbReference type="GO" id="GO:0006281">
    <property type="term" value="P:DNA repair"/>
    <property type="evidence" value="ECO:0007669"/>
    <property type="project" value="UniProtKB-KW"/>
</dbReference>
<dbReference type="Proteomes" id="UP000235145">
    <property type="component" value="Unassembled WGS sequence"/>
</dbReference>
<dbReference type="Pfam" id="PF14214">
    <property type="entry name" value="Helitron_like_N"/>
    <property type="match status" value="1"/>
</dbReference>
<dbReference type="EC" id="5.6.2.3" evidence="1"/>
<protein>
    <recommendedName>
        <fullName evidence="1">ATP-dependent DNA helicase</fullName>
        <ecNumber evidence="1">5.6.2.3</ecNumber>
    </recommendedName>
</protein>
<organism evidence="5 6">
    <name type="scientific">Lactuca sativa</name>
    <name type="common">Garden lettuce</name>
    <dbReference type="NCBI Taxonomy" id="4236"/>
    <lineage>
        <taxon>Eukaryota</taxon>
        <taxon>Viridiplantae</taxon>
        <taxon>Streptophyta</taxon>
        <taxon>Embryophyta</taxon>
        <taxon>Tracheophyta</taxon>
        <taxon>Spermatophyta</taxon>
        <taxon>Magnoliopsida</taxon>
        <taxon>eudicotyledons</taxon>
        <taxon>Gunneridae</taxon>
        <taxon>Pentapetalae</taxon>
        <taxon>asterids</taxon>
        <taxon>campanulids</taxon>
        <taxon>Asterales</taxon>
        <taxon>Asteraceae</taxon>
        <taxon>Cichorioideae</taxon>
        <taxon>Cichorieae</taxon>
        <taxon>Lactucinae</taxon>
        <taxon>Lactuca</taxon>
    </lineage>
</organism>
<dbReference type="InterPro" id="IPR027417">
    <property type="entry name" value="P-loop_NTPase"/>
</dbReference>
<keyword evidence="1" id="KW-0233">DNA recombination</keyword>
<dbReference type="CDD" id="cd18809">
    <property type="entry name" value="SF1_C_RecD"/>
    <property type="match status" value="1"/>
</dbReference>
<feature type="domain" description="DNA helicase Pif1-like 2B" evidence="4">
    <location>
        <begin position="877"/>
        <end position="923"/>
    </location>
</feature>
<evidence type="ECO:0000259" key="2">
    <source>
        <dbReference type="Pfam" id="PF05970"/>
    </source>
</evidence>
<dbReference type="GO" id="GO:0000723">
    <property type="term" value="P:telomere maintenance"/>
    <property type="evidence" value="ECO:0007669"/>
    <property type="project" value="InterPro"/>
</dbReference>
<feature type="domain" description="Helitron helicase-like" evidence="3">
    <location>
        <begin position="49"/>
        <end position="114"/>
    </location>
</feature>
<keyword evidence="1" id="KW-0227">DNA damage</keyword>
<name>A0A9R1W676_LACSA</name>
<comment type="cofactor">
    <cofactor evidence="1">
        <name>Mg(2+)</name>
        <dbReference type="ChEBI" id="CHEBI:18420"/>
    </cofactor>
</comment>
<gene>
    <name evidence="5" type="ORF">LSAT_V11C300134770</name>
</gene>
<keyword evidence="1" id="KW-0067">ATP-binding</keyword>
<proteinExistence type="inferred from homology"/>
<dbReference type="GO" id="GO:0005524">
    <property type="term" value="F:ATP binding"/>
    <property type="evidence" value="ECO:0007669"/>
    <property type="project" value="UniProtKB-KW"/>
</dbReference>
<dbReference type="InterPro" id="IPR025476">
    <property type="entry name" value="Helitron_helicase-like"/>
</dbReference>
<comment type="similarity">
    <text evidence="1">Belongs to the helicase family.</text>
</comment>
<dbReference type="GO" id="GO:0016787">
    <property type="term" value="F:hydrolase activity"/>
    <property type="evidence" value="ECO:0007669"/>
    <property type="project" value="UniProtKB-KW"/>
</dbReference>
<accession>A0A9R1W676</accession>
<dbReference type="EMBL" id="NBSK02000003">
    <property type="protein sequence ID" value="KAJ0219271.1"/>
    <property type="molecule type" value="Genomic_DNA"/>
</dbReference>
<dbReference type="Gene3D" id="3.40.50.300">
    <property type="entry name" value="P-loop containing nucleotide triphosphate hydrolases"/>
    <property type="match status" value="1"/>
</dbReference>
<keyword evidence="6" id="KW-1185">Reference proteome</keyword>
<feature type="domain" description="DNA helicase Pif1-like DEAD-box helicase" evidence="2">
    <location>
        <begin position="591"/>
        <end position="803"/>
    </location>
</feature>
<sequence>MRLFNNVADRRYDLPSSGSMGCIVTGDDTISTTYDIIIHSQSDRPQLIKITRYMDTHMQGDVHSRADIIARVFNIKVHEFVRFLKQDKTFGEVEAYLYTIEFQKRGLPHCHTLLWVNSSDRIKNPIDIDRYITAELSDPINEAELYETITSCMIHGPCGPLNEKAPCMRDGKCTKHFPRHFVDSTFFDREGYVRYKRSAYAHHTTRYGQVVDNGYVVPYNKRLCSRFRAHINVEYCGWNMLIKYLFKYISKGADRIRYTLQKAESTNQSSTALPTTSHNRPENEDICVVNEVQNFLDGRYICPHEAAWRILDFRIHQCHPVVQILTVHEENMQQWMFNEENTIPEVLSNPNSSITTLLAWFESNARDAKGHDLTYLDYPKSYKWEKSSKSWSRRIYESSKTVGRLVFVHPTSDELFYLRMLLCHQKGCTSFQDLRTVRGTIYPNFWATCNALGLIGDDIEWLTCFTEASIWATASQLRSLFCHLLLFCEVSNPRLLWDSACDKMKDDYLHTLKLQIPDKNVASAADIIEQQLLHDLDNILCSAVPSKSMGDFGLPVPSADVIGILRNRLLLEELSYDREGLMKEHNELVPKLNSDQRSVYNTVGSSIENKKQILMFVYGHGGTGKTFLWTTILSYFRSIGKIVLAVAASGIASLLLPSGTTTHSRFKIPIDLTDKKSCDIKKRSFLGELMQRTTLIIWDEAPMSDRRCFEFLDRSLRDVLDCDQQPFGGISMLLGGDFRQTLPVVPKSTRSEIIALTLPSSYLWPYFTVRILHTNMRLQSSDITTQNSMSTSTFARWLLAIGDRIIDFVYGDGILIDPTAADLSVRAIVSPTNEATDEINTQILKIVRTSVRTYNSTDIMEPNGKHTSDMEGLYPIEYLNQLNFPGIPPHELTAKTHCPIMLIRNINQREGLCNGTRLIVSQLLPNVIEATIITGTCIGKRTYIPRIKFIHKSSDFPFTFSRKQFPVKVCYAMTINKSQGQSLRRIGIYLSQPVFAHGQLYVALS</sequence>
<dbReference type="AlphaFoldDB" id="A0A9R1W676"/>
<dbReference type="Pfam" id="PF21530">
    <property type="entry name" value="Pif1_2B_dom"/>
    <property type="match status" value="1"/>
</dbReference>
<keyword evidence="1" id="KW-0347">Helicase</keyword>
<dbReference type="GO" id="GO:0006310">
    <property type="term" value="P:DNA recombination"/>
    <property type="evidence" value="ECO:0007669"/>
    <property type="project" value="UniProtKB-KW"/>
</dbReference>
<evidence type="ECO:0000259" key="4">
    <source>
        <dbReference type="Pfam" id="PF21530"/>
    </source>
</evidence>
<dbReference type="InterPro" id="IPR010285">
    <property type="entry name" value="DNA_helicase_pif1-like_DEAD"/>
</dbReference>
<dbReference type="Pfam" id="PF05970">
    <property type="entry name" value="PIF1"/>
    <property type="match status" value="1"/>
</dbReference>
<keyword evidence="1" id="KW-0234">DNA repair</keyword>
<dbReference type="InterPro" id="IPR049163">
    <property type="entry name" value="Pif1-like_2B_dom"/>
</dbReference>
<keyword evidence="1" id="KW-0378">Hydrolase</keyword>